<protein>
    <recommendedName>
        <fullName evidence="3">Luciferase-like domain-containing protein</fullName>
    </recommendedName>
</protein>
<dbReference type="Proteomes" id="UP000019141">
    <property type="component" value="Unassembled WGS sequence"/>
</dbReference>
<evidence type="ECO:0000313" key="5">
    <source>
        <dbReference type="Proteomes" id="UP000019141"/>
    </source>
</evidence>
<keyword evidence="5" id="KW-1185">Reference proteome</keyword>
<reference evidence="4 5" key="1">
    <citation type="journal article" date="2014" name="Nature">
        <title>An environmental bacterial taxon with a large and distinct metabolic repertoire.</title>
        <authorList>
            <person name="Wilson M.C."/>
            <person name="Mori T."/>
            <person name="Ruckert C."/>
            <person name="Uria A.R."/>
            <person name="Helf M.J."/>
            <person name="Takada K."/>
            <person name="Gernert C."/>
            <person name="Steffens U.A."/>
            <person name="Heycke N."/>
            <person name="Schmitt S."/>
            <person name="Rinke C."/>
            <person name="Helfrich E.J."/>
            <person name="Brachmann A.O."/>
            <person name="Gurgui C."/>
            <person name="Wakimoto T."/>
            <person name="Kracht M."/>
            <person name="Crusemann M."/>
            <person name="Hentschel U."/>
            <person name="Abe I."/>
            <person name="Matsunaga S."/>
            <person name="Kalinowski J."/>
            <person name="Takeyama H."/>
            <person name="Piel J."/>
        </authorList>
    </citation>
    <scope>NUCLEOTIDE SEQUENCE [LARGE SCALE GENOMIC DNA]</scope>
    <source>
        <strain evidence="5">TSY1</strain>
    </source>
</reference>
<dbReference type="HOGENOM" id="CLU_027853_3_0_7"/>
<keyword evidence="1" id="KW-0560">Oxidoreductase</keyword>
<dbReference type="InterPro" id="IPR036661">
    <property type="entry name" value="Luciferase-like_sf"/>
</dbReference>
<dbReference type="PANTHER" id="PTHR30137">
    <property type="entry name" value="LUCIFERASE-LIKE MONOOXYGENASE"/>
    <property type="match status" value="1"/>
</dbReference>
<dbReference type="EMBL" id="AZHW01001337">
    <property type="protein sequence ID" value="ETW92957.1"/>
    <property type="molecule type" value="Genomic_DNA"/>
</dbReference>
<dbReference type="GO" id="GO:0004497">
    <property type="term" value="F:monooxygenase activity"/>
    <property type="evidence" value="ECO:0007669"/>
    <property type="project" value="UniProtKB-KW"/>
</dbReference>
<evidence type="ECO:0000313" key="4">
    <source>
        <dbReference type="EMBL" id="ETW92957.1"/>
    </source>
</evidence>
<dbReference type="Gene3D" id="3.20.20.30">
    <property type="entry name" value="Luciferase-like domain"/>
    <property type="match status" value="1"/>
</dbReference>
<dbReference type="GO" id="GO:0016705">
    <property type="term" value="F:oxidoreductase activity, acting on paired donors, with incorporation or reduction of molecular oxygen"/>
    <property type="evidence" value="ECO:0007669"/>
    <property type="project" value="InterPro"/>
</dbReference>
<comment type="caution">
    <text evidence="4">The sequence shown here is derived from an EMBL/GenBank/DDBJ whole genome shotgun (WGS) entry which is preliminary data.</text>
</comment>
<dbReference type="PATRIC" id="fig|1429438.4.peg.7744"/>
<dbReference type="InterPro" id="IPR050766">
    <property type="entry name" value="Bact_Lucif_Oxidored"/>
</dbReference>
<dbReference type="Pfam" id="PF00296">
    <property type="entry name" value="Bac_luciferase"/>
    <property type="match status" value="1"/>
</dbReference>
<dbReference type="AlphaFoldDB" id="W4L4H4"/>
<proteinExistence type="predicted"/>
<gene>
    <name evidence="4" type="ORF">ETSY1_41350</name>
</gene>
<accession>W4L4H4</accession>
<dbReference type="GO" id="GO:0005829">
    <property type="term" value="C:cytosol"/>
    <property type="evidence" value="ECO:0007669"/>
    <property type="project" value="TreeGrafter"/>
</dbReference>
<evidence type="ECO:0000256" key="1">
    <source>
        <dbReference type="ARBA" id="ARBA00023002"/>
    </source>
</evidence>
<dbReference type="SUPFAM" id="SSF51679">
    <property type="entry name" value="Bacterial luciferase-like"/>
    <property type="match status" value="1"/>
</dbReference>
<name>W4L4H4_ENTF1</name>
<dbReference type="PANTHER" id="PTHR30137:SF8">
    <property type="entry name" value="BLR5498 PROTEIN"/>
    <property type="match status" value="1"/>
</dbReference>
<dbReference type="InterPro" id="IPR011251">
    <property type="entry name" value="Luciferase-like_dom"/>
</dbReference>
<evidence type="ECO:0000259" key="3">
    <source>
        <dbReference type="Pfam" id="PF00296"/>
    </source>
</evidence>
<feature type="domain" description="Luciferase-like" evidence="3">
    <location>
        <begin position="41"/>
        <end position="343"/>
    </location>
</feature>
<keyword evidence="2" id="KW-0503">Monooxygenase</keyword>
<evidence type="ECO:0000256" key="2">
    <source>
        <dbReference type="ARBA" id="ARBA00023033"/>
    </source>
</evidence>
<sequence length="407" mass="46539">MKVNWFHLMPYPYLPDDFKEKYRSVWVDVPSELYDPEKGHVVYNDYLDELEYAEKAGFDGLCVNEHHANAYGLMPSPNLMAAALTRRTSQAALIVLGNSIALYNPPVRVAEEFAMLDVMSGGRFVAGFPVGSSMDTNFAYGESPVALRDKYREAHDLIIQSWTRPDPFSFNGKYTQLRYVNIWPRPLQKPHPPIWIPGGGSIETWDWCLDNDYCYCYLSYYGYKRGKEVLDGFWQVVDERGIEPNPYRVGFLQLVGVADTDAEAERIYGPHADYFYNRCLHVYEGFADAPGYRTTETLRRGFKPQFGLAAAKARANLTFKDFVDQGYVIAGSPSTVREQLGEAMKSMRVGHLMVLCHFGNMPPEVTQRNTELFAKEVMPYMKEMWGEYEDHWWPQPAAERATPAGLP</sequence>
<organism evidence="4 5">
    <name type="scientific">Entotheonella factor</name>
    <dbReference type="NCBI Taxonomy" id="1429438"/>
    <lineage>
        <taxon>Bacteria</taxon>
        <taxon>Pseudomonadati</taxon>
        <taxon>Nitrospinota/Tectimicrobiota group</taxon>
        <taxon>Candidatus Tectimicrobiota</taxon>
        <taxon>Candidatus Entotheonellia</taxon>
        <taxon>Candidatus Entotheonellales</taxon>
        <taxon>Candidatus Entotheonellaceae</taxon>
        <taxon>Candidatus Entotheonella</taxon>
    </lineage>
</organism>